<dbReference type="GO" id="GO:0005829">
    <property type="term" value="C:cytosol"/>
    <property type="evidence" value="ECO:0007669"/>
    <property type="project" value="TreeGrafter"/>
</dbReference>
<accession>A0A316USQ7</accession>
<protein>
    <recommendedName>
        <fullName evidence="8">Mg-dependent DNase</fullName>
    </recommendedName>
</protein>
<organism evidence="6 7">
    <name type="scientific">Jaminaea rosea</name>
    <dbReference type="NCBI Taxonomy" id="1569628"/>
    <lineage>
        <taxon>Eukaryota</taxon>
        <taxon>Fungi</taxon>
        <taxon>Dikarya</taxon>
        <taxon>Basidiomycota</taxon>
        <taxon>Ustilaginomycotina</taxon>
        <taxon>Exobasidiomycetes</taxon>
        <taxon>Microstromatales</taxon>
        <taxon>Microstromatales incertae sedis</taxon>
        <taxon>Jaminaea</taxon>
    </lineage>
</organism>
<evidence type="ECO:0000256" key="2">
    <source>
        <dbReference type="ARBA" id="ARBA00022722"/>
    </source>
</evidence>
<proteinExistence type="inferred from homology"/>
<dbReference type="GO" id="GO:0008296">
    <property type="term" value="F:3'-5'-DNA exonuclease activity"/>
    <property type="evidence" value="ECO:0007669"/>
    <property type="project" value="TreeGrafter"/>
</dbReference>
<evidence type="ECO:0000256" key="1">
    <source>
        <dbReference type="ARBA" id="ARBA00009275"/>
    </source>
</evidence>
<dbReference type="Gene3D" id="3.20.20.140">
    <property type="entry name" value="Metal-dependent hydrolases"/>
    <property type="match status" value="1"/>
</dbReference>
<keyword evidence="7" id="KW-1185">Reference proteome</keyword>
<evidence type="ECO:0008006" key="8">
    <source>
        <dbReference type="Google" id="ProtNLM"/>
    </source>
</evidence>
<keyword evidence="2" id="KW-0540">Nuclease</keyword>
<dbReference type="InterPro" id="IPR001130">
    <property type="entry name" value="TatD-like"/>
</dbReference>
<comment type="similarity">
    <text evidence="1">Belongs to the metallo-dependent hydrolases superfamily. TatD-type hydrolase family.</text>
</comment>
<dbReference type="Pfam" id="PF01026">
    <property type="entry name" value="TatD_DNase"/>
    <property type="match status" value="1"/>
</dbReference>
<dbReference type="STRING" id="1569628.A0A316USQ7"/>
<dbReference type="GeneID" id="37026301"/>
<reference evidence="6 7" key="1">
    <citation type="journal article" date="2018" name="Mol. Biol. Evol.">
        <title>Broad Genomic Sampling Reveals a Smut Pathogenic Ancestry of the Fungal Clade Ustilaginomycotina.</title>
        <authorList>
            <person name="Kijpornyongpan T."/>
            <person name="Mondo S.J."/>
            <person name="Barry K."/>
            <person name="Sandor L."/>
            <person name="Lee J."/>
            <person name="Lipzen A."/>
            <person name="Pangilinan J."/>
            <person name="LaButti K."/>
            <person name="Hainaut M."/>
            <person name="Henrissat B."/>
            <person name="Grigoriev I.V."/>
            <person name="Spatafora J.W."/>
            <person name="Aime M.C."/>
        </authorList>
    </citation>
    <scope>NUCLEOTIDE SEQUENCE [LARGE SCALE GENOMIC DNA]</scope>
    <source>
        <strain evidence="6 7">MCA 5214</strain>
    </source>
</reference>
<evidence type="ECO:0000256" key="5">
    <source>
        <dbReference type="SAM" id="MobiDB-lite"/>
    </source>
</evidence>
<dbReference type="CDD" id="cd01310">
    <property type="entry name" value="TatD_DNAse"/>
    <property type="match status" value="1"/>
</dbReference>
<keyword evidence="4" id="KW-0378">Hydrolase</keyword>
<name>A0A316USQ7_9BASI</name>
<feature type="compositionally biased region" description="Low complexity" evidence="5">
    <location>
        <begin position="19"/>
        <end position="32"/>
    </location>
</feature>
<evidence type="ECO:0000256" key="4">
    <source>
        <dbReference type="ARBA" id="ARBA00022801"/>
    </source>
</evidence>
<dbReference type="GO" id="GO:0046872">
    <property type="term" value="F:metal ion binding"/>
    <property type="evidence" value="ECO:0007669"/>
    <property type="project" value="UniProtKB-KW"/>
</dbReference>
<dbReference type="OrthoDB" id="6079689at2759"/>
<evidence type="ECO:0000313" key="7">
    <source>
        <dbReference type="Proteomes" id="UP000245884"/>
    </source>
</evidence>
<evidence type="ECO:0000256" key="3">
    <source>
        <dbReference type="ARBA" id="ARBA00022723"/>
    </source>
</evidence>
<dbReference type="InterPro" id="IPR032466">
    <property type="entry name" value="Metal_Hydrolase"/>
</dbReference>
<dbReference type="InterPro" id="IPR050891">
    <property type="entry name" value="TatD-type_Hydrolase"/>
</dbReference>
<keyword evidence="3" id="KW-0479">Metal-binding</keyword>
<dbReference type="PANTHER" id="PTHR10060:SF15">
    <property type="entry name" value="DEOXYRIBONUCLEASE TATDN1"/>
    <property type="match status" value="1"/>
</dbReference>
<dbReference type="PANTHER" id="PTHR10060">
    <property type="entry name" value="TATD FAMILY DEOXYRIBONUCLEASE"/>
    <property type="match status" value="1"/>
</dbReference>
<dbReference type="RefSeq" id="XP_025361525.1">
    <property type="nucleotide sequence ID" value="XM_025504478.1"/>
</dbReference>
<sequence length="363" mass="39562">MINPRTAARAQSGAANDLAAAASSSSSSSSAPAPRPPPAYIDIGANLLDGMYRGKYQGKKYHEPDLDAVLSRARKANVVAQIVTSGSLSESRQSISLCSQPGKEDLYCTVGCHPTRSKEVAKHPGGLKAYMAALDELLTEHSKHNGGRVVAVGECGLDYDRLFFSTEEEQKPVFEAQLDLAIKHRLPLFLHNRNSTNDFLAILEPRLEELKGMAASPTPAHRAGVVHSFTDSREEMDRFLSLGFYISVNGCSLKTEDQLTTIAACPLDRLMLETDAPWCSLKASHASAKHKGHYGQDWKDIYEPAAVKREKKDVAGNEGKMVKDRNEPCAIGQVSGVVARLKGADVRQLAEVCERNTRWVFGL</sequence>
<dbReference type="Proteomes" id="UP000245884">
    <property type="component" value="Unassembled WGS sequence"/>
</dbReference>
<evidence type="ECO:0000313" key="6">
    <source>
        <dbReference type="EMBL" id="PWN26913.1"/>
    </source>
</evidence>
<dbReference type="EMBL" id="KZ819670">
    <property type="protein sequence ID" value="PWN26913.1"/>
    <property type="molecule type" value="Genomic_DNA"/>
</dbReference>
<dbReference type="AlphaFoldDB" id="A0A316USQ7"/>
<feature type="region of interest" description="Disordered" evidence="5">
    <location>
        <begin position="1"/>
        <end position="38"/>
    </location>
</feature>
<dbReference type="SUPFAM" id="SSF51556">
    <property type="entry name" value="Metallo-dependent hydrolases"/>
    <property type="match status" value="1"/>
</dbReference>
<gene>
    <name evidence="6" type="ORF">BDZ90DRAFT_221469</name>
</gene>